<dbReference type="PROSITE" id="PS51273">
    <property type="entry name" value="GATASE_TYPE_1"/>
    <property type="match status" value="1"/>
</dbReference>
<sequence length="265" mass="27888">MSRPVIGIASYLERARWNIWDTRAAVVHESYVRGVTANGGRAVVLPPDETDADVLDRLDGLLLPGGADIGAHHYGDLPHPEADTEQPLRDAAELMLLRAALERDVPVLGVCRGLQLLAIVHGGSLHQHLPDVLGHGGHCPREGVFGEHDVEAAPGSVVAAVYGPRARVNSHHHQAVADPGGLRVTARSADGVVEAAEDPSKTFAVGVQWHPEVSGDDALFARFVAACASRNHSLASARPWSLSSPSSPSSPSSFAPLHPPIGAQT</sequence>
<accession>A0A918K2J8</accession>
<dbReference type="AlphaFoldDB" id="A0A918K2J8"/>
<dbReference type="Pfam" id="PF07722">
    <property type="entry name" value="Peptidase_C26"/>
    <property type="match status" value="1"/>
</dbReference>
<dbReference type="PANTHER" id="PTHR43235">
    <property type="entry name" value="GLUTAMINE AMIDOTRANSFERASE PB2B2.05-RELATED"/>
    <property type="match status" value="1"/>
</dbReference>
<comment type="caution">
    <text evidence="2">The sequence shown here is derived from an EMBL/GenBank/DDBJ whole genome shotgun (WGS) entry which is preliminary data.</text>
</comment>
<dbReference type="GO" id="GO:0005829">
    <property type="term" value="C:cytosol"/>
    <property type="evidence" value="ECO:0007669"/>
    <property type="project" value="TreeGrafter"/>
</dbReference>
<dbReference type="GO" id="GO:0033969">
    <property type="term" value="F:gamma-glutamyl-gamma-aminobutyrate hydrolase activity"/>
    <property type="evidence" value="ECO:0007669"/>
    <property type="project" value="TreeGrafter"/>
</dbReference>
<dbReference type="RefSeq" id="WP_190033932.1">
    <property type="nucleotide sequence ID" value="NZ_BMWD01000002.1"/>
</dbReference>
<gene>
    <name evidence="2" type="ORF">GCM10010515_08590</name>
</gene>
<organism evidence="2 3">
    <name type="scientific">Streptomyces fructofermentans</name>
    <dbReference type="NCBI Taxonomy" id="152141"/>
    <lineage>
        <taxon>Bacteria</taxon>
        <taxon>Bacillati</taxon>
        <taxon>Actinomycetota</taxon>
        <taxon>Actinomycetes</taxon>
        <taxon>Kitasatosporales</taxon>
        <taxon>Streptomycetaceae</taxon>
        <taxon>Streptomyces</taxon>
    </lineage>
</organism>
<evidence type="ECO:0000313" key="2">
    <source>
        <dbReference type="EMBL" id="GGX44003.1"/>
    </source>
</evidence>
<feature type="compositionally biased region" description="Low complexity" evidence="1">
    <location>
        <begin position="237"/>
        <end position="256"/>
    </location>
</feature>
<name>A0A918K2J8_9ACTN</name>
<dbReference type="Proteomes" id="UP000645555">
    <property type="component" value="Unassembled WGS sequence"/>
</dbReference>
<evidence type="ECO:0000313" key="3">
    <source>
        <dbReference type="Proteomes" id="UP000645555"/>
    </source>
</evidence>
<feature type="region of interest" description="Disordered" evidence="1">
    <location>
        <begin position="237"/>
        <end position="265"/>
    </location>
</feature>
<dbReference type="EMBL" id="BMWD01000002">
    <property type="protein sequence ID" value="GGX44003.1"/>
    <property type="molecule type" value="Genomic_DNA"/>
</dbReference>
<evidence type="ECO:0000256" key="1">
    <source>
        <dbReference type="SAM" id="MobiDB-lite"/>
    </source>
</evidence>
<dbReference type="InterPro" id="IPR011697">
    <property type="entry name" value="Peptidase_C26"/>
</dbReference>
<dbReference type="InterPro" id="IPR029062">
    <property type="entry name" value="Class_I_gatase-like"/>
</dbReference>
<protein>
    <submittedName>
        <fullName evidence="2">Gamma-glutamyl-gamma-aminobutyrate hydrolase</fullName>
    </submittedName>
</protein>
<dbReference type="CDD" id="cd01745">
    <property type="entry name" value="GATase1_2"/>
    <property type="match status" value="1"/>
</dbReference>
<proteinExistence type="predicted"/>
<dbReference type="PANTHER" id="PTHR43235:SF1">
    <property type="entry name" value="GLUTAMINE AMIDOTRANSFERASE PB2B2.05-RELATED"/>
    <property type="match status" value="1"/>
</dbReference>
<keyword evidence="2" id="KW-0378">Hydrolase</keyword>
<reference evidence="2" key="2">
    <citation type="submission" date="2020-09" db="EMBL/GenBank/DDBJ databases">
        <authorList>
            <person name="Sun Q."/>
            <person name="Ohkuma M."/>
        </authorList>
    </citation>
    <scope>NUCLEOTIDE SEQUENCE</scope>
    <source>
        <strain evidence="2">JCM 4956</strain>
    </source>
</reference>
<keyword evidence="3" id="KW-1185">Reference proteome</keyword>
<dbReference type="InterPro" id="IPR044668">
    <property type="entry name" value="PuuD-like"/>
</dbReference>
<dbReference type="GO" id="GO:0006598">
    <property type="term" value="P:polyamine catabolic process"/>
    <property type="evidence" value="ECO:0007669"/>
    <property type="project" value="TreeGrafter"/>
</dbReference>
<dbReference type="Gene3D" id="3.40.50.880">
    <property type="match status" value="1"/>
</dbReference>
<dbReference type="SUPFAM" id="SSF52317">
    <property type="entry name" value="Class I glutamine amidotransferase-like"/>
    <property type="match status" value="1"/>
</dbReference>
<reference evidence="2" key="1">
    <citation type="journal article" date="2014" name="Int. J. Syst. Evol. Microbiol.">
        <title>Complete genome sequence of Corynebacterium casei LMG S-19264T (=DSM 44701T), isolated from a smear-ripened cheese.</title>
        <authorList>
            <consortium name="US DOE Joint Genome Institute (JGI-PGF)"/>
            <person name="Walter F."/>
            <person name="Albersmeier A."/>
            <person name="Kalinowski J."/>
            <person name="Ruckert C."/>
        </authorList>
    </citation>
    <scope>NUCLEOTIDE SEQUENCE</scope>
    <source>
        <strain evidence="2">JCM 4956</strain>
    </source>
</reference>